<dbReference type="Proteomes" id="UP001165064">
    <property type="component" value="Unassembled WGS sequence"/>
</dbReference>
<comment type="caution">
    <text evidence="1">The sequence shown here is derived from an EMBL/GenBank/DDBJ whole genome shotgun (WGS) entry which is preliminary data.</text>
</comment>
<sequence>MNLLLTYEFSSFSFENLDFVVDFVGLLVSGRKRGARLSAELPLPEVAATGLPELDTGLISFPGGGAGAMKIAPGKLEASSSGKLIPGIKSEA</sequence>
<evidence type="ECO:0000313" key="1">
    <source>
        <dbReference type="EMBL" id="GMF07903.1"/>
    </source>
</evidence>
<organism evidence="1 2">
    <name type="scientific">Ambrosiozyma monospora</name>
    <name type="common">Yeast</name>
    <name type="synonym">Endomycopsis monosporus</name>
    <dbReference type="NCBI Taxonomy" id="43982"/>
    <lineage>
        <taxon>Eukaryota</taxon>
        <taxon>Fungi</taxon>
        <taxon>Dikarya</taxon>
        <taxon>Ascomycota</taxon>
        <taxon>Saccharomycotina</taxon>
        <taxon>Pichiomycetes</taxon>
        <taxon>Pichiales</taxon>
        <taxon>Pichiaceae</taxon>
        <taxon>Ambrosiozyma</taxon>
    </lineage>
</organism>
<reference evidence="1" key="1">
    <citation type="submission" date="2023-04" db="EMBL/GenBank/DDBJ databases">
        <title>Ambrosiozyma monospora NBRC 10751.</title>
        <authorList>
            <person name="Ichikawa N."/>
            <person name="Sato H."/>
            <person name="Tonouchi N."/>
        </authorList>
    </citation>
    <scope>NUCLEOTIDE SEQUENCE</scope>
    <source>
        <strain evidence="1">NBRC 10751</strain>
    </source>
</reference>
<keyword evidence="2" id="KW-1185">Reference proteome</keyword>
<gene>
    <name evidence="1" type="ORF">Amon02_001309000</name>
</gene>
<protein>
    <submittedName>
        <fullName evidence="1">Unnamed protein product</fullName>
    </submittedName>
</protein>
<name>A0ACB5UD39_AMBMO</name>
<evidence type="ECO:0000313" key="2">
    <source>
        <dbReference type="Proteomes" id="UP001165064"/>
    </source>
</evidence>
<dbReference type="EMBL" id="BSXS01016531">
    <property type="protein sequence ID" value="GMF07903.1"/>
    <property type="molecule type" value="Genomic_DNA"/>
</dbReference>
<proteinExistence type="predicted"/>
<accession>A0ACB5UD39</accession>